<sequence length="352" mass="36415">MKKRHILYCAGAAVLCATGLGATPAAAGPMVHVVRPGESVQRAVDAARPGDIVLLAAGTYHESVRVTTSGLTLRGAGPRTVLTPAAGKAADACAQAGNGICVEGADGRPVEHTTIASLTLSGFAKNGLWASRTDRLTVRNVTAEKNGQWGIGQERSTRGVFKGNTARGNGDAGLFLANTVATEAGATDTGGTVVEHNRFRDNRNGVTVRRLRNLSVGHNDITANCVGVVVVGDENSPHGGHLAVHDNRVVANNKFCPKTARLPFLQGSGIVLTGVEETEVTGNEVTDNKGSSPMSGGIVLFKSFVGAKNERNKITDNTMRGNAPADLVDSNVGRDNVFKSNTCGASKPTGLC</sequence>
<accession>A0ABQ3EUF6</accession>
<keyword evidence="4" id="KW-1185">Reference proteome</keyword>
<name>A0ABQ3EUF6_9ACTN</name>
<dbReference type="InterPro" id="IPR011050">
    <property type="entry name" value="Pectin_lyase_fold/virulence"/>
</dbReference>
<dbReference type="SUPFAM" id="SSF51126">
    <property type="entry name" value="Pectin lyase-like"/>
    <property type="match status" value="1"/>
</dbReference>
<organism evidence="3 4">
    <name type="scientific">Streptomyces cirratus</name>
    <dbReference type="NCBI Taxonomy" id="68187"/>
    <lineage>
        <taxon>Bacteria</taxon>
        <taxon>Bacillati</taxon>
        <taxon>Actinomycetota</taxon>
        <taxon>Actinomycetes</taxon>
        <taxon>Kitasatosporales</taxon>
        <taxon>Streptomycetaceae</taxon>
        <taxon>Streptomyces</taxon>
    </lineage>
</organism>
<dbReference type="SMART" id="SM00710">
    <property type="entry name" value="PbH1"/>
    <property type="match status" value="6"/>
</dbReference>
<feature type="signal peptide" evidence="1">
    <location>
        <begin position="1"/>
        <end position="27"/>
    </location>
</feature>
<dbReference type="Proteomes" id="UP000642673">
    <property type="component" value="Unassembled WGS sequence"/>
</dbReference>
<evidence type="ECO:0000256" key="1">
    <source>
        <dbReference type="SAM" id="SignalP"/>
    </source>
</evidence>
<reference evidence="4" key="1">
    <citation type="journal article" date="2019" name="Int. J. Syst. Evol. Microbiol.">
        <title>The Global Catalogue of Microorganisms (GCM) 10K type strain sequencing project: providing services to taxonomists for standard genome sequencing and annotation.</title>
        <authorList>
            <consortium name="The Broad Institute Genomics Platform"/>
            <consortium name="The Broad Institute Genome Sequencing Center for Infectious Disease"/>
            <person name="Wu L."/>
            <person name="Ma J."/>
        </authorList>
    </citation>
    <scope>NUCLEOTIDE SEQUENCE [LARGE SCALE GENOMIC DNA]</scope>
    <source>
        <strain evidence="4">JCM 4738</strain>
    </source>
</reference>
<dbReference type="RefSeq" id="WP_190183740.1">
    <property type="nucleotide sequence ID" value="NZ_BMVP01000003.1"/>
</dbReference>
<dbReference type="Pfam" id="PF13229">
    <property type="entry name" value="Beta_helix"/>
    <property type="match status" value="1"/>
</dbReference>
<protein>
    <recommendedName>
        <fullName evidence="2">Right handed beta helix domain-containing protein</fullName>
    </recommendedName>
</protein>
<evidence type="ECO:0000313" key="4">
    <source>
        <dbReference type="Proteomes" id="UP000642673"/>
    </source>
</evidence>
<evidence type="ECO:0000313" key="3">
    <source>
        <dbReference type="EMBL" id="GHB50788.1"/>
    </source>
</evidence>
<gene>
    <name evidence="3" type="ORF">GCM10010347_20510</name>
</gene>
<dbReference type="InterPro" id="IPR012334">
    <property type="entry name" value="Pectin_lyas_fold"/>
</dbReference>
<comment type="caution">
    <text evidence="3">The sequence shown here is derived from an EMBL/GenBank/DDBJ whole genome shotgun (WGS) entry which is preliminary data.</text>
</comment>
<dbReference type="InterPro" id="IPR006626">
    <property type="entry name" value="PbH1"/>
</dbReference>
<dbReference type="Gene3D" id="2.160.20.10">
    <property type="entry name" value="Single-stranded right-handed beta-helix, Pectin lyase-like"/>
    <property type="match status" value="1"/>
</dbReference>
<dbReference type="InterPro" id="IPR039448">
    <property type="entry name" value="Beta_helix"/>
</dbReference>
<feature type="chain" id="PRO_5047478906" description="Right handed beta helix domain-containing protein" evidence="1">
    <location>
        <begin position="28"/>
        <end position="352"/>
    </location>
</feature>
<feature type="domain" description="Right handed beta helix" evidence="2">
    <location>
        <begin position="96"/>
        <end position="235"/>
    </location>
</feature>
<evidence type="ECO:0000259" key="2">
    <source>
        <dbReference type="Pfam" id="PF13229"/>
    </source>
</evidence>
<dbReference type="EMBL" id="BMVP01000003">
    <property type="protein sequence ID" value="GHB50788.1"/>
    <property type="molecule type" value="Genomic_DNA"/>
</dbReference>
<proteinExistence type="predicted"/>
<keyword evidence="1" id="KW-0732">Signal</keyword>